<evidence type="ECO:0000313" key="1">
    <source>
        <dbReference type="EMBL" id="KAJ9583537.1"/>
    </source>
</evidence>
<keyword evidence="2" id="KW-1185">Reference proteome</keyword>
<gene>
    <name evidence="1" type="ORF">L9F63_022122</name>
</gene>
<evidence type="ECO:0000313" key="2">
    <source>
        <dbReference type="Proteomes" id="UP001233999"/>
    </source>
</evidence>
<organism evidence="1 2">
    <name type="scientific">Diploptera punctata</name>
    <name type="common">Pacific beetle cockroach</name>
    <dbReference type="NCBI Taxonomy" id="6984"/>
    <lineage>
        <taxon>Eukaryota</taxon>
        <taxon>Metazoa</taxon>
        <taxon>Ecdysozoa</taxon>
        <taxon>Arthropoda</taxon>
        <taxon>Hexapoda</taxon>
        <taxon>Insecta</taxon>
        <taxon>Pterygota</taxon>
        <taxon>Neoptera</taxon>
        <taxon>Polyneoptera</taxon>
        <taxon>Dictyoptera</taxon>
        <taxon>Blattodea</taxon>
        <taxon>Blaberoidea</taxon>
        <taxon>Blaberidae</taxon>
        <taxon>Diplopterinae</taxon>
        <taxon>Diploptera</taxon>
    </lineage>
</organism>
<dbReference type="AlphaFoldDB" id="A0AAD7ZN81"/>
<feature type="non-terminal residue" evidence="1">
    <location>
        <position position="59"/>
    </location>
</feature>
<reference evidence="1" key="2">
    <citation type="submission" date="2023-05" db="EMBL/GenBank/DDBJ databases">
        <authorList>
            <person name="Fouks B."/>
        </authorList>
    </citation>
    <scope>NUCLEOTIDE SEQUENCE</scope>
    <source>
        <strain evidence="1">Stay&amp;Tobe</strain>
        <tissue evidence="1">Testes</tissue>
    </source>
</reference>
<protein>
    <submittedName>
        <fullName evidence="1">Uncharacterized protein</fullName>
    </submittedName>
</protein>
<proteinExistence type="predicted"/>
<feature type="non-terminal residue" evidence="1">
    <location>
        <position position="1"/>
    </location>
</feature>
<sequence length="59" mass="6784">KSVTRKMVLAMIDAKFFPKLDSGTLMTEIQAEDFFEDPELAAEITGLYVTFIKNQKRKK</sequence>
<dbReference type="Proteomes" id="UP001233999">
    <property type="component" value="Unassembled WGS sequence"/>
</dbReference>
<comment type="caution">
    <text evidence="1">The sequence shown here is derived from an EMBL/GenBank/DDBJ whole genome shotgun (WGS) entry which is preliminary data.</text>
</comment>
<dbReference type="EMBL" id="JASPKZ010007571">
    <property type="protein sequence ID" value="KAJ9583537.1"/>
    <property type="molecule type" value="Genomic_DNA"/>
</dbReference>
<name>A0AAD7ZN81_DIPPU</name>
<accession>A0AAD7ZN81</accession>
<reference evidence="1" key="1">
    <citation type="journal article" date="2023" name="IScience">
        <title>Live-bearing cockroach genome reveals convergent evolutionary mechanisms linked to viviparity in insects and beyond.</title>
        <authorList>
            <person name="Fouks B."/>
            <person name="Harrison M.C."/>
            <person name="Mikhailova A.A."/>
            <person name="Marchal E."/>
            <person name="English S."/>
            <person name="Carruthers M."/>
            <person name="Jennings E.C."/>
            <person name="Chiamaka E.L."/>
            <person name="Frigard R.A."/>
            <person name="Pippel M."/>
            <person name="Attardo G.M."/>
            <person name="Benoit J.B."/>
            <person name="Bornberg-Bauer E."/>
            <person name="Tobe S.S."/>
        </authorList>
    </citation>
    <scope>NUCLEOTIDE SEQUENCE</scope>
    <source>
        <strain evidence="1">Stay&amp;Tobe</strain>
    </source>
</reference>